<protein>
    <recommendedName>
        <fullName evidence="5">MYND-type domain-containing protein</fullName>
    </recommendedName>
</protein>
<dbReference type="Gene3D" id="6.10.140.2220">
    <property type="match status" value="1"/>
</dbReference>
<evidence type="ECO:0000256" key="2">
    <source>
        <dbReference type="ARBA" id="ARBA00022771"/>
    </source>
</evidence>
<reference evidence="7" key="1">
    <citation type="journal article" date="2014" name="Proc. Natl. Acad. Sci. U.S.A.">
        <title>Extensive sampling of basidiomycete genomes demonstrates inadequacy of the white-rot/brown-rot paradigm for wood decay fungi.</title>
        <authorList>
            <person name="Riley R."/>
            <person name="Salamov A.A."/>
            <person name="Brown D.W."/>
            <person name="Nagy L.G."/>
            <person name="Floudas D."/>
            <person name="Held B.W."/>
            <person name="Levasseur A."/>
            <person name="Lombard V."/>
            <person name="Morin E."/>
            <person name="Otillar R."/>
            <person name="Lindquist E.A."/>
            <person name="Sun H."/>
            <person name="LaButti K.M."/>
            <person name="Schmutz J."/>
            <person name="Jabbour D."/>
            <person name="Luo H."/>
            <person name="Baker S.E."/>
            <person name="Pisabarro A.G."/>
            <person name="Walton J.D."/>
            <person name="Blanchette R.A."/>
            <person name="Henrissat B."/>
            <person name="Martin F."/>
            <person name="Cullen D."/>
            <person name="Hibbett D.S."/>
            <person name="Grigoriev I.V."/>
        </authorList>
    </citation>
    <scope>NUCLEOTIDE SEQUENCE [LARGE SCALE GENOMIC DNA]</scope>
    <source>
        <strain evidence="7">CBS 339.88</strain>
    </source>
</reference>
<accession>A0A067SMW3</accession>
<name>A0A067SMW3_GALM3</name>
<organism evidence="6 7">
    <name type="scientific">Galerina marginata (strain CBS 339.88)</name>
    <dbReference type="NCBI Taxonomy" id="685588"/>
    <lineage>
        <taxon>Eukaryota</taxon>
        <taxon>Fungi</taxon>
        <taxon>Dikarya</taxon>
        <taxon>Basidiomycota</taxon>
        <taxon>Agaricomycotina</taxon>
        <taxon>Agaricomycetes</taxon>
        <taxon>Agaricomycetidae</taxon>
        <taxon>Agaricales</taxon>
        <taxon>Agaricineae</taxon>
        <taxon>Strophariaceae</taxon>
        <taxon>Galerina</taxon>
    </lineage>
</organism>
<evidence type="ECO:0000256" key="4">
    <source>
        <dbReference type="PROSITE-ProRule" id="PRU00134"/>
    </source>
</evidence>
<dbReference type="EMBL" id="KL142410">
    <property type="protein sequence ID" value="KDR68108.1"/>
    <property type="molecule type" value="Genomic_DNA"/>
</dbReference>
<evidence type="ECO:0000259" key="5">
    <source>
        <dbReference type="PROSITE" id="PS50865"/>
    </source>
</evidence>
<keyword evidence="7" id="KW-1185">Reference proteome</keyword>
<evidence type="ECO:0000256" key="1">
    <source>
        <dbReference type="ARBA" id="ARBA00022723"/>
    </source>
</evidence>
<sequence>MDHLIGDIPSDRCFYLPKDIDHDPNSPTFQFEAVCWGLGNLPPSKLFFCFTCDKTPEGDKEYQRCAKCKSITYCSRECQKRDWPRHKRGCFAVSAQRNFVFKCFQRINVDENFIASLKLDLIDQFGDSLTQNSRAMRVFSVNFFILPTNSEDLNALISPDIPISALLDKPMVGELAVSGFRDISDHYKFPVEDGVRQMWQIFRNNLDRLKLQDTLAIAIEFKYLGSRFYVATSGLRSVPRVETNKRRARAKKGRHIYLPRRTNRLLHEFKDSKGGAMRCLLGDEDKKFSRSEWNV</sequence>
<dbReference type="SUPFAM" id="SSF144232">
    <property type="entry name" value="HIT/MYND zinc finger-like"/>
    <property type="match status" value="1"/>
</dbReference>
<dbReference type="InterPro" id="IPR002893">
    <property type="entry name" value="Znf_MYND"/>
</dbReference>
<feature type="domain" description="MYND-type" evidence="5">
    <location>
        <begin position="49"/>
        <end position="90"/>
    </location>
</feature>
<dbReference type="AlphaFoldDB" id="A0A067SMW3"/>
<keyword evidence="3" id="KW-0862">Zinc</keyword>
<dbReference type="OrthoDB" id="341421at2759"/>
<dbReference type="HOGENOM" id="CLU_082783_0_0_1"/>
<dbReference type="STRING" id="685588.A0A067SMW3"/>
<dbReference type="GO" id="GO:0008270">
    <property type="term" value="F:zinc ion binding"/>
    <property type="evidence" value="ECO:0007669"/>
    <property type="project" value="UniProtKB-KW"/>
</dbReference>
<keyword evidence="1" id="KW-0479">Metal-binding</keyword>
<gene>
    <name evidence="6" type="ORF">GALMADRAFT_283213</name>
</gene>
<keyword evidence="2 4" id="KW-0863">Zinc-finger</keyword>
<evidence type="ECO:0000256" key="3">
    <source>
        <dbReference type="ARBA" id="ARBA00022833"/>
    </source>
</evidence>
<evidence type="ECO:0000313" key="6">
    <source>
        <dbReference type="EMBL" id="KDR68108.1"/>
    </source>
</evidence>
<dbReference type="Pfam" id="PF01753">
    <property type="entry name" value="zf-MYND"/>
    <property type="match status" value="1"/>
</dbReference>
<dbReference type="Proteomes" id="UP000027222">
    <property type="component" value="Unassembled WGS sequence"/>
</dbReference>
<evidence type="ECO:0000313" key="7">
    <source>
        <dbReference type="Proteomes" id="UP000027222"/>
    </source>
</evidence>
<dbReference type="PROSITE" id="PS50865">
    <property type="entry name" value="ZF_MYND_2"/>
    <property type="match status" value="1"/>
</dbReference>
<dbReference type="PROSITE" id="PS01360">
    <property type="entry name" value="ZF_MYND_1"/>
    <property type="match status" value="1"/>
</dbReference>
<proteinExistence type="predicted"/>